<comment type="caution">
    <text evidence="4">The sequence shown here is derived from an EMBL/GenBank/DDBJ whole genome shotgun (WGS) entry which is preliminary data.</text>
</comment>
<dbReference type="InterPro" id="IPR036457">
    <property type="entry name" value="PPM-type-like_dom_sf"/>
</dbReference>
<dbReference type="InterPro" id="IPR001932">
    <property type="entry name" value="PPM-type_phosphatase-like_dom"/>
</dbReference>
<feature type="region of interest" description="Disordered" evidence="2">
    <location>
        <begin position="322"/>
        <end position="356"/>
    </location>
</feature>
<keyword evidence="5" id="KW-1185">Reference proteome</keyword>
<dbReference type="PANTHER" id="PTHR43156">
    <property type="entry name" value="STAGE II SPORULATION PROTEIN E-RELATED"/>
    <property type="match status" value="1"/>
</dbReference>
<gene>
    <name evidence="4" type="ORF">GCM10009863_55410</name>
</gene>
<dbReference type="Proteomes" id="UP001501447">
    <property type="component" value="Unassembled WGS sequence"/>
</dbReference>
<dbReference type="InterPro" id="IPR052016">
    <property type="entry name" value="Bact_Sigma-Reg"/>
</dbReference>
<evidence type="ECO:0000313" key="4">
    <source>
        <dbReference type="EMBL" id="GAA2632330.1"/>
    </source>
</evidence>
<evidence type="ECO:0000256" key="2">
    <source>
        <dbReference type="SAM" id="MobiDB-lite"/>
    </source>
</evidence>
<dbReference type="Gene3D" id="3.30.450.20">
    <property type="entry name" value="PAS domain"/>
    <property type="match status" value="1"/>
</dbReference>
<dbReference type="PROSITE" id="PS51746">
    <property type="entry name" value="PPM_2"/>
    <property type="match status" value="1"/>
</dbReference>
<dbReference type="Gene3D" id="3.60.40.10">
    <property type="entry name" value="PPM-type phosphatase domain"/>
    <property type="match status" value="1"/>
</dbReference>
<dbReference type="RefSeq" id="WP_344569614.1">
    <property type="nucleotide sequence ID" value="NZ_BAAARJ010000021.1"/>
</dbReference>
<dbReference type="SUPFAM" id="SSF81606">
    <property type="entry name" value="PP2C-like"/>
    <property type="match status" value="1"/>
</dbReference>
<feature type="domain" description="PPM-type phosphatase" evidence="3">
    <location>
        <begin position="429"/>
        <end position="638"/>
    </location>
</feature>
<dbReference type="SMART" id="SM00331">
    <property type="entry name" value="PP2C_SIG"/>
    <property type="match status" value="1"/>
</dbReference>
<evidence type="ECO:0000313" key="5">
    <source>
        <dbReference type="Proteomes" id="UP001501447"/>
    </source>
</evidence>
<name>A0ABP6D4Y7_9ACTN</name>
<feature type="region of interest" description="Disordered" evidence="2">
    <location>
        <begin position="49"/>
        <end position="82"/>
    </location>
</feature>
<reference evidence="5" key="1">
    <citation type="journal article" date="2019" name="Int. J. Syst. Evol. Microbiol.">
        <title>The Global Catalogue of Microorganisms (GCM) 10K type strain sequencing project: providing services to taxonomists for standard genome sequencing and annotation.</title>
        <authorList>
            <consortium name="The Broad Institute Genomics Platform"/>
            <consortium name="The Broad Institute Genome Sequencing Center for Infectious Disease"/>
            <person name="Wu L."/>
            <person name="Ma J."/>
        </authorList>
    </citation>
    <scope>NUCLEOTIDE SEQUENCE [LARGE SCALE GENOMIC DNA]</scope>
    <source>
        <strain evidence="5">JCM 16373</strain>
    </source>
</reference>
<dbReference type="Pfam" id="PF07228">
    <property type="entry name" value="SpoIIE"/>
    <property type="match status" value="1"/>
</dbReference>
<dbReference type="EMBL" id="BAAARJ010000021">
    <property type="protein sequence ID" value="GAA2632330.1"/>
    <property type="molecule type" value="Genomic_DNA"/>
</dbReference>
<proteinExistence type="predicted"/>
<dbReference type="PANTHER" id="PTHR43156:SF2">
    <property type="entry name" value="STAGE II SPORULATION PROTEIN E"/>
    <property type="match status" value="1"/>
</dbReference>
<protein>
    <recommendedName>
        <fullName evidence="3">PPM-type phosphatase domain-containing protein</fullName>
    </recommendedName>
</protein>
<evidence type="ECO:0000259" key="3">
    <source>
        <dbReference type="PROSITE" id="PS51746"/>
    </source>
</evidence>
<keyword evidence="1" id="KW-0378">Hydrolase</keyword>
<accession>A0ABP6D4Y7</accession>
<evidence type="ECO:0000256" key="1">
    <source>
        <dbReference type="ARBA" id="ARBA00022801"/>
    </source>
</evidence>
<organism evidence="4 5">
    <name type="scientific">Streptomyces axinellae</name>
    <dbReference type="NCBI Taxonomy" id="552788"/>
    <lineage>
        <taxon>Bacteria</taxon>
        <taxon>Bacillati</taxon>
        <taxon>Actinomycetota</taxon>
        <taxon>Actinomycetes</taxon>
        <taxon>Kitasatosporales</taxon>
        <taxon>Streptomycetaceae</taxon>
        <taxon>Streptomyces</taxon>
    </lineage>
</organism>
<sequence length="640" mass="67854">MNSPAPTSGRPQDSAQTRAAALDDALRALDSLALRTAALARFRARERVAEGSEHHPAAAPATGAGRESVRSGTGPFAYDDTIADPPREVVALPGLPPWIRDVLGVLRGSSTVLRPDYAPDGTVHDFIVVAANHFELSGQERAGADLLGRPLSETRPGARTSGMYDAYRAALAKGRPVSTDTIDYVDVIDGTLQRARLRGTVSPLTTEGLLLTNWEPVGEARISRRIQESSRMGWVEWDLVTGRVQWSQGLRELLGLTAPPPEGVEPGDTRSVDRAARTVAPARSVAADFMTVGRLLEPDDVPGFTEDMRALLAGGEISGREVTVRARDGGRAQGRERGRAEGRDGGRGRAGDGDRRVRWLGSAQPPGANPPESLLVAARDITEQDERLRTALSAAERLRQEAVAERRVSETFRRALTPPLAALTSRRLSVSAAYVASESGIGGDWYKCRELPDGRVLLAVGDASGHGVEAASRAVQQRSALAGLAYTDGDAGELAAALGEVVYYAGIDTTATAVLGHLDPETRVLRWASAGHPAPVLVRDGEPTLLNAAQGVMFGVTPEAAYPVNSTRLRPGDLLLIYTDGVIERRGMDIDAGVAALLSAVRHCACRGEGAQTATDCLVETLLGPEAEDDATILALHVAR</sequence>